<evidence type="ECO:0000256" key="2">
    <source>
        <dbReference type="SAM" id="Phobius"/>
    </source>
</evidence>
<reference evidence="4" key="1">
    <citation type="submission" date="2020-03" db="EMBL/GenBank/DDBJ databases">
        <title>Intra-Species Differences in Population Size shape Life History and Genome Evolution.</title>
        <authorList>
            <person name="Willemsen D."/>
            <person name="Cui R."/>
            <person name="Valenzano D.R."/>
        </authorList>
    </citation>
    <scope>NUCLEOTIDE SEQUENCE</scope>
    <source>
        <strain evidence="4">GRZ</strain>
        <tissue evidence="4">Whole</tissue>
    </source>
</reference>
<comment type="caution">
    <text evidence="1">Lacks conserved residue(s) required for the propagation of feature annotation.</text>
</comment>
<dbReference type="InterPro" id="IPR001368">
    <property type="entry name" value="TNFR/NGFR_Cys_rich_reg"/>
</dbReference>
<keyword evidence="1" id="KW-1015">Disulfide bond</keyword>
<dbReference type="PROSITE" id="PS00652">
    <property type="entry name" value="TNFR_NGFR_1"/>
    <property type="match status" value="1"/>
</dbReference>
<name>A0A9D2YVA0_NOTFU</name>
<feature type="disulfide bond" evidence="1">
    <location>
        <begin position="96"/>
        <end position="114"/>
    </location>
</feature>
<sequence>MTNTLCSKDQLCPAGKYMEAECKGTQRTVCGDCTEGSFTATQNALKECRPCTKCITISNRKQLRECTSKEDTVCECVSGYYCSDDACSHCQKLTTCPLGQGVKIPASRTSDAVCALCEVGTYSNVTDYRSPCVPHTRCEDIGKEPKTRGNSTTDAVCGNFRSNCSWVLPAGLWAGLVLTIIIVAAFIFWRTKRRSHRTACPVDPVRVPLPPAVTPPKPISHCQETCIKDSYTLSLFNTDGPTIVCSTEDSSCPITPLKASVSFVESPSGDGSIKCSTGNFCRLISQPQEDEWCGAF</sequence>
<keyword evidence="2" id="KW-0812">Transmembrane</keyword>
<accession>A0A9D2YVA0</accession>
<dbReference type="Gene3D" id="2.10.50.10">
    <property type="entry name" value="Tumor Necrosis Factor Receptor, subunit A, domain 2"/>
    <property type="match status" value="3"/>
</dbReference>
<dbReference type="AlphaFoldDB" id="A0A9D2YVA0"/>
<evidence type="ECO:0000313" key="5">
    <source>
        <dbReference type="Proteomes" id="UP000822369"/>
    </source>
</evidence>
<dbReference type="GO" id="GO:0035631">
    <property type="term" value="C:CD40 receptor complex"/>
    <property type="evidence" value="ECO:0007669"/>
    <property type="project" value="TreeGrafter"/>
</dbReference>
<comment type="caution">
    <text evidence="4">The sequence shown here is derived from an EMBL/GenBank/DDBJ whole genome shotgun (WGS) entry which is preliminary data.</text>
</comment>
<dbReference type="GO" id="GO:0009897">
    <property type="term" value="C:external side of plasma membrane"/>
    <property type="evidence" value="ECO:0007669"/>
    <property type="project" value="TreeGrafter"/>
</dbReference>
<dbReference type="Proteomes" id="UP000822369">
    <property type="component" value="Chromosome 3"/>
</dbReference>
<dbReference type="GO" id="GO:0002768">
    <property type="term" value="P:immune response-regulating cell surface receptor signaling pathway"/>
    <property type="evidence" value="ECO:0007669"/>
    <property type="project" value="TreeGrafter"/>
</dbReference>
<dbReference type="PANTHER" id="PTHR46875">
    <property type="entry name" value="TUMOR NECROSIS FACTOR RECEPTOR SUPERFAMILY MEMBER 5"/>
    <property type="match status" value="1"/>
</dbReference>
<dbReference type="KEGG" id="nfu:107379457"/>
<evidence type="ECO:0000256" key="1">
    <source>
        <dbReference type="PROSITE-ProRule" id="PRU00206"/>
    </source>
</evidence>
<evidence type="ECO:0000259" key="3">
    <source>
        <dbReference type="PROSITE" id="PS50050"/>
    </source>
</evidence>
<dbReference type="OMA" id="CEHCLPV"/>
<dbReference type="SMART" id="SM00208">
    <property type="entry name" value="TNFR"/>
    <property type="match status" value="3"/>
</dbReference>
<dbReference type="EMBL" id="JAAVVJ010000003">
    <property type="protein sequence ID" value="KAF7226963.1"/>
    <property type="molecule type" value="Genomic_DNA"/>
</dbReference>
<feature type="domain" description="TNFR-Cys" evidence="3">
    <location>
        <begin position="75"/>
        <end position="114"/>
    </location>
</feature>
<dbReference type="PANTHER" id="PTHR46875:SF2">
    <property type="entry name" value="TUMOR NECROSIS FACTOR RECEPTOR SUPERFAMILY MEMBER 5-LIKE ISOFORM X1"/>
    <property type="match status" value="1"/>
</dbReference>
<keyword evidence="4" id="KW-0675">Receptor</keyword>
<keyword evidence="2" id="KW-1133">Transmembrane helix</keyword>
<evidence type="ECO:0000313" key="4">
    <source>
        <dbReference type="EMBL" id="KAF7226963.1"/>
    </source>
</evidence>
<feature type="repeat" description="TNFR-Cys" evidence="1">
    <location>
        <begin position="75"/>
        <end position="114"/>
    </location>
</feature>
<dbReference type="SUPFAM" id="SSF57586">
    <property type="entry name" value="TNF receptor-like"/>
    <property type="match status" value="3"/>
</dbReference>
<dbReference type="PROSITE" id="PS50050">
    <property type="entry name" value="TNFR_NGFR_2"/>
    <property type="match status" value="2"/>
</dbReference>
<proteinExistence type="predicted"/>
<dbReference type="Pfam" id="PF00020">
    <property type="entry name" value="TNFR_c6"/>
    <property type="match status" value="3"/>
</dbReference>
<feature type="repeat" description="TNFR-Cys" evidence="1">
    <location>
        <begin position="32"/>
        <end position="74"/>
    </location>
</feature>
<organism evidence="4 5">
    <name type="scientific">Nothobranchius furzeri</name>
    <name type="common">Turquoise killifish</name>
    <dbReference type="NCBI Taxonomy" id="105023"/>
    <lineage>
        <taxon>Eukaryota</taxon>
        <taxon>Metazoa</taxon>
        <taxon>Chordata</taxon>
        <taxon>Craniata</taxon>
        <taxon>Vertebrata</taxon>
        <taxon>Euteleostomi</taxon>
        <taxon>Actinopterygii</taxon>
        <taxon>Neopterygii</taxon>
        <taxon>Teleostei</taxon>
        <taxon>Neoteleostei</taxon>
        <taxon>Acanthomorphata</taxon>
        <taxon>Ovalentaria</taxon>
        <taxon>Atherinomorphae</taxon>
        <taxon>Cyprinodontiformes</taxon>
        <taxon>Nothobranchiidae</taxon>
        <taxon>Nothobranchius</taxon>
    </lineage>
</organism>
<feature type="domain" description="TNFR-Cys" evidence="3">
    <location>
        <begin position="32"/>
        <end position="74"/>
    </location>
</feature>
<dbReference type="InterPro" id="IPR052135">
    <property type="entry name" value="TNFRSF5"/>
</dbReference>
<protein>
    <submittedName>
        <fullName evidence="4">Lymphotoxin beta receptor</fullName>
    </submittedName>
</protein>
<keyword evidence="2" id="KW-0472">Membrane</keyword>
<feature type="transmembrane region" description="Helical" evidence="2">
    <location>
        <begin position="166"/>
        <end position="189"/>
    </location>
</feature>
<feature type="disulfide bond" evidence="1">
    <location>
        <begin position="33"/>
        <end position="48"/>
    </location>
</feature>
<gene>
    <name evidence="4" type="primary">ltbr</name>
    <name evidence="4" type="ORF">G4P62_005683</name>
</gene>